<evidence type="ECO:0000313" key="1">
    <source>
        <dbReference type="EMBL" id="KAK8860773.1"/>
    </source>
</evidence>
<sequence>MEKNTLNGDGGALQLCYICKMNDMNVYFGDCIFKGNRAHRNGAAIAVQTYYDVTIERCIFEANIANAETSSQSVYNNYFDLKSQGRGGTVYVNPAYSYDESDGCQPPDIPMKICKVENSAYDGFAMYSEGDNPETKFTIKMNNFIDNYNENNHHSDSNSILGAAITTEICSITEEQISADNSFSYTKPIMVKNL</sequence>
<dbReference type="InterPro" id="IPR011050">
    <property type="entry name" value="Pectin_lyase_fold/virulence"/>
</dbReference>
<name>A0ABR2IDP4_9EUKA</name>
<dbReference type="SUPFAM" id="SSF51126">
    <property type="entry name" value="Pectin lyase-like"/>
    <property type="match status" value="1"/>
</dbReference>
<proteinExistence type="predicted"/>
<reference evidence="1 2" key="1">
    <citation type="submission" date="2024-04" db="EMBL/GenBank/DDBJ databases">
        <title>Tritrichomonas musculus Genome.</title>
        <authorList>
            <person name="Alves-Ferreira E."/>
            <person name="Grigg M."/>
            <person name="Lorenzi H."/>
            <person name="Galac M."/>
        </authorList>
    </citation>
    <scope>NUCLEOTIDE SEQUENCE [LARGE SCALE GENOMIC DNA]</scope>
    <source>
        <strain evidence="1 2">EAF2021</strain>
    </source>
</reference>
<keyword evidence="2" id="KW-1185">Reference proteome</keyword>
<evidence type="ECO:0000313" key="2">
    <source>
        <dbReference type="Proteomes" id="UP001470230"/>
    </source>
</evidence>
<comment type="caution">
    <text evidence="1">The sequence shown here is derived from an EMBL/GenBank/DDBJ whole genome shotgun (WGS) entry which is preliminary data.</text>
</comment>
<protein>
    <recommendedName>
        <fullName evidence="3">Right handed beta helix domain-containing protein</fullName>
    </recommendedName>
</protein>
<organism evidence="1 2">
    <name type="scientific">Tritrichomonas musculus</name>
    <dbReference type="NCBI Taxonomy" id="1915356"/>
    <lineage>
        <taxon>Eukaryota</taxon>
        <taxon>Metamonada</taxon>
        <taxon>Parabasalia</taxon>
        <taxon>Tritrichomonadida</taxon>
        <taxon>Tritrichomonadidae</taxon>
        <taxon>Tritrichomonas</taxon>
    </lineage>
</organism>
<gene>
    <name evidence="1" type="ORF">M9Y10_012439</name>
</gene>
<dbReference type="Proteomes" id="UP001470230">
    <property type="component" value="Unassembled WGS sequence"/>
</dbReference>
<evidence type="ECO:0008006" key="3">
    <source>
        <dbReference type="Google" id="ProtNLM"/>
    </source>
</evidence>
<dbReference type="EMBL" id="JAPFFF010000018">
    <property type="protein sequence ID" value="KAK8860773.1"/>
    <property type="molecule type" value="Genomic_DNA"/>
</dbReference>
<accession>A0ABR2IDP4</accession>